<dbReference type="GO" id="GO:0005737">
    <property type="term" value="C:cytoplasm"/>
    <property type="evidence" value="ECO:0007669"/>
    <property type="project" value="TreeGrafter"/>
</dbReference>
<evidence type="ECO:0000256" key="2">
    <source>
        <dbReference type="ARBA" id="ARBA00022857"/>
    </source>
</evidence>
<sequence>MSKVYFISGGNRGIGFGFVQELSQRKDVTVIASVRNAAKATELNAWIKEHPNIHTVNYDGNVDGSALEAAKEVESITGGKGIDVFIANAAISDAHYSVLDLPEKNWLEHYKINTLAPLLLFKAFYPLLKKKDTRQVIFISSDAGSIAATPKMSFSAYGQSKAALNYSTKELSFELEEEKFTIIALNPGPVLSDMGTFSREEMKKISVAFSHKHWDTAPSVKESVDELLLVIDKLTPADNGKFFHHDGTIYPW</sequence>
<name>A0A161HF20_9ASCO</name>
<dbReference type="PANTHER" id="PTHR43544:SF7">
    <property type="entry name" value="NADB-LER2"/>
    <property type="match status" value="1"/>
</dbReference>
<gene>
    <name evidence="4" type="ORF">AWJ20_3795</name>
</gene>
<dbReference type="InterPro" id="IPR051468">
    <property type="entry name" value="Fungal_SecMetab_SDRs"/>
</dbReference>
<reference evidence="4 5" key="1">
    <citation type="submission" date="2016-02" db="EMBL/GenBank/DDBJ databases">
        <title>Complete genome sequence and transcriptome regulation of the pentose utilising yeast Sugiyamaella lignohabitans.</title>
        <authorList>
            <person name="Bellasio M."/>
            <person name="Peymann A."/>
            <person name="Valli M."/>
            <person name="Sipitzky M."/>
            <person name="Graf A."/>
            <person name="Sauer M."/>
            <person name="Marx H."/>
            <person name="Mattanovich D."/>
        </authorList>
    </citation>
    <scope>NUCLEOTIDE SEQUENCE [LARGE SCALE GENOMIC DNA]</scope>
    <source>
        <strain evidence="4 5">CBS 10342</strain>
    </source>
</reference>
<proteinExistence type="inferred from homology"/>
<dbReference type="Proteomes" id="UP000189580">
    <property type="component" value="Chromosome c"/>
</dbReference>
<dbReference type="OrthoDB" id="4096546at2759"/>
<dbReference type="AlphaFoldDB" id="A0A161HF20"/>
<dbReference type="RefSeq" id="XP_018733478.1">
    <property type="nucleotide sequence ID" value="XM_018880826.1"/>
</dbReference>
<evidence type="ECO:0000313" key="4">
    <source>
        <dbReference type="EMBL" id="ANB11001.1"/>
    </source>
</evidence>
<dbReference type="KEGG" id="slb:AWJ20_3795"/>
<evidence type="ECO:0000313" key="5">
    <source>
        <dbReference type="Proteomes" id="UP000189580"/>
    </source>
</evidence>
<dbReference type="PRINTS" id="PR00081">
    <property type="entry name" value="GDHRDH"/>
</dbReference>
<dbReference type="CDD" id="cd05325">
    <property type="entry name" value="carb_red_sniffer_like_SDR_c"/>
    <property type="match status" value="1"/>
</dbReference>
<evidence type="ECO:0000256" key="1">
    <source>
        <dbReference type="ARBA" id="ARBA00006484"/>
    </source>
</evidence>
<dbReference type="SUPFAM" id="SSF51735">
    <property type="entry name" value="NAD(P)-binding Rossmann-fold domains"/>
    <property type="match status" value="1"/>
</dbReference>
<evidence type="ECO:0008006" key="6">
    <source>
        <dbReference type="Google" id="ProtNLM"/>
    </source>
</evidence>
<dbReference type="Gene3D" id="3.40.50.720">
    <property type="entry name" value="NAD(P)-binding Rossmann-like Domain"/>
    <property type="match status" value="1"/>
</dbReference>
<evidence type="ECO:0000256" key="3">
    <source>
        <dbReference type="ARBA" id="ARBA00023002"/>
    </source>
</evidence>
<keyword evidence="5" id="KW-1185">Reference proteome</keyword>
<keyword evidence="3" id="KW-0560">Oxidoreductase</keyword>
<organism evidence="4 5">
    <name type="scientific">Sugiyamaella lignohabitans</name>
    <dbReference type="NCBI Taxonomy" id="796027"/>
    <lineage>
        <taxon>Eukaryota</taxon>
        <taxon>Fungi</taxon>
        <taxon>Dikarya</taxon>
        <taxon>Ascomycota</taxon>
        <taxon>Saccharomycotina</taxon>
        <taxon>Dipodascomycetes</taxon>
        <taxon>Dipodascales</taxon>
        <taxon>Trichomonascaceae</taxon>
        <taxon>Sugiyamaella</taxon>
    </lineage>
</organism>
<dbReference type="GO" id="GO:0016491">
    <property type="term" value="F:oxidoreductase activity"/>
    <property type="evidence" value="ECO:0007669"/>
    <property type="project" value="UniProtKB-KW"/>
</dbReference>
<dbReference type="GeneID" id="30035855"/>
<dbReference type="EMBL" id="CP014500">
    <property type="protein sequence ID" value="ANB11001.1"/>
    <property type="molecule type" value="Genomic_DNA"/>
</dbReference>
<dbReference type="PANTHER" id="PTHR43544">
    <property type="entry name" value="SHORT-CHAIN DEHYDROGENASE/REDUCTASE"/>
    <property type="match status" value="1"/>
</dbReference>
<protein>
    <recommendedName>
        <fullName evidence="6">NAD(P)-binding protein</fullName>
    </recommendedName>
</protein>
<accession>A0A161HF20</accession>
<comment type="similarity">
    <text evidence="1">Belongs to the short-chain dehydrogenases/reductases (SDR) family.</text>
</comment>
<keyword evidence="2" id="KW-0521">NADP</keyword>
<dbReference type="InterPro" id="IPR036291">
    <property type="entry name" value="NAD(P)-bd_dom_sf"/>
</dbReference>
<dbReference type="InterPro" id="IPR002347">
    <property type="entry name" value="SDR_fam"/>
</dbReference>
<dbReference type="Pfam" id="PF00106">
    <property type="entry name" value="adh_short"/>
    <property type="match status" value="1"/>
</dbReference>